<name>A0A2P2QIL2_RHIMU</name>
<dbReference type="EMBL" id="GGEC01086337">
    <property type="protein sequence ID" value="MBX66821.1"/>
    <property type="molecule type" value="Transcribed_RNA"/>
</dbReference>
<dbReference type="AlphaFoldDB" id="A0A2P2QIL2"/>
<protein>
    <submittedName>
        <fullName evidence="1">Uncharacterized protein</fullName>
    </submittedName>
</protein>
<organism evidence="1">
    <name type="scientific">Rhizophora mucronata</name>
    <name type="common">Asiatic mangrove</name>
    <dbReference type="NCBI Taxonomy" id="61149"/>
    <lineage>
        <taxon>Eukaryota</taxon>
        <taxon>Viridiplantae</taxon>
        <taxon>Streptophyta</taxon>
        <taxon>Embryophyta</taxon>
        <taxon>Tracheophyta</taxon>
        <taxon>Spermatophyta</taxon>
        <taxon>Magnoliopsida</taxon>
        <taxon>eudicotyledons</taxon>
        <taxon>Gunneridae</taxon>
        <taxon>Pentapetalae</taxon>
        <taxon>rosids</taxon>
        <taxon>fabids</taxon>
        <taxon>Malpighiales</taxon>
        <taxon>Rhizophoraceae</taxon>
        <taxon>Rhizophora</taxon>
    </lineage>
</organism>
<proteinExistence type="predicted"/>
<sequence>MTTATQRKAKEIKLIRNLNKSDSKLKIK</sequence>
<accession>A0A2P2QIL2</accession>
<reference evidence="1" key="1">
    <citation type="submission" date="2018-02" db="EMBL/GenBank/DDBJ databases">
        <title>Rhizophora mucronata_Transcriptome.</title>
        <authorList>
            <person name="Meera S.P."/>
            <person name="Sreeshan A."/>
            <person name="Augustine A."/>
        </authorList>
    </citation>
    <scope>NUCLEOTIDE SEQUENCE</scope>
    <source>
        <tissue evidence="1">Leaf</tissue>
    </source>
</reference>
<evidence type="ECO:0000313" key="1">
    <source>
        <dbReference type="EMBL" id="MBX66821.1"/>
    </source>
</evidence>